<dbReference type="Proteomes" id="UP000004095">
    <property type="component" value="Unassembled WGS sequence"/>
</dbReference>
<dbReference type="RefSeq" id="WP_002696109.1">
    <property type="nucleotide sequence ID" value="NZ_AAWS01000010.1"/>
</dbReference>
<dbReference type="AlphaFoldDB" id="A1ZJA4"/>
<proteinExistence type="predicted"/>
<evidence type="ECO:0000313" key="1">
    <source>
        <dbReference type="EMBL" id="EAY29640.1"/>
    </source>
</evidence>
<name>A1ZJA4_MICM2</name>
<dbReference type="EMBL" id="AAWS01000010">
    <property type="protein sequence ID" value="EAY29640.1"/>
    <property type="molecule type" value="Genomic_DNA"/>
</dbReference>
<sequence length="44" mass="4483">MDRGLVTGFGIAAYNIYDEPTLETVTGELMAMLGGAAGMSLGMG</sequence>
<protein>
    <submittedName>
        <fullName evidence="1">Uncharacterized protein</fullName>
    </submittedName>
</protein>
<reference evidence="1 2" key="1">
    <citation type="submission" date="2007-01" db="EMBL/GenBank/DDBJ databases">
        <authorList>
            <person name="Haygood M."/>
            <person name="Podell S."/>
            <person name="Anderson C."/>
            <person name="Hopkinson B."/>
            <person name="Roe K."/>
            <person name="Barbeau K."/>
            <person name="Gaasterland T."/>
            <person name="Ferriera S."/>
            <person name="Johnson J."/>
            <person name="Kravitz S."/>
            <person name="Beeson K."/>
            <person name="Sutton G."/>
            <person name="Rogers Y.-H."/>
            <person name="Friedman R."/>
            <person name="Frazier M."/>
            <person name="Venter J.C."/>
        </authorList>
    </citation>
    <scope>NUCLEOTIDE SEQUENCE [LARGE SCALE GENOMIC DNA]</scope>
    <source>
        <strain evidence="1 2">ATCC 23134</strain>
    </source>
</reference>
<gene>
    <name evidence="1" type="ORF">M23134_00524</name>
</gene>
<organism evidence="1 2">
    <name type="scientific">Microscilla marina ATCC 23134</name>
    <dbReference type="NCBI Taxonomy" id="313606"/>
    <lineage>
        <taxon>Bacteria</taxon>
        <taxon>Pseudomonadati</taxon>
        <taxon>Bacteroidota</taxon>
        <taxon>Cytophagia</taxon>
        <taxon>Cytophagales</taxon>
        <taxon>Microscillaceae</taxon>
        <taxon>Microscilla</taxon>
    </lineage>
</organism>
<keyword evidence="2" id="KW-1185">Reference proteome</keyword>
<evidence type="ECO:0000313" key="2">
    <source>
        <dbReference type="Proteomes" id="UP000004095"/>
    </source>
</evidence>
<accession>A1ZJA4</accession>
<comment type="caution">
    <text evidence="1">The sequence shown here is derived from an EMBL/GenBank/DDBJ whole genome shotgun (WGS) entry which is preliminary data.</text>
</comment>